<evidence type="ECO:0000313" key="2">
    <source>
        <dbReference type="Proteomes" id="UP000536835"/>
    </source>
</evidence>
<reference evidence="1 2" key="1">
    <citation type="submission" date="2020-05" db="EMBL/GenBank/DDBJ databases">
        <title>Parvularcula mediterraneae sp. nov., isolated from polypropylene straw from shallow seawater of the seashore of Laganas in Zakynthos island, Greece.</title>
        <authorList>
            <person name="Szabo I."/>
            <person name="Al-Omari J."/>
            <person name="Rado J."/>
            <person name="Szerdahelyi G.S."/>
        </authorList>
    </citation>
    <scope>NUCLEOTIDE SEQUENCE [LARGE SCALE GENOMIC DNA]</scope>
    <source>
        <strain evidence="1 2">ZS-1/3</strain>
    </source>
</reference>
<gene>
    <name evidence="1" type="ORF">HK107_04160</name>
</gene>
<name>A0A7Y3RK50_9PROT</name>
<evidence type="ECO:0000313" key="1">
    <source>
        <dbReference type="EMBL" id="NNU15511.1"/>
    </source>
</evidence>
<comment type="caution">
    <text evidence="1">The sequence shown here is derived from an EMBL/GenBank/DDBJ whole genome shotgun (WGS) entry which is preliminary data.</text>
</comment>
<dbReference type="EMBL" id="JABFCX010000002">
    <property type="protein sequence ID" value="NNU15511.1"/>
    <property type="molecule type" value="Genomic_DNA"/>
</dbReference>
<keyword evidence="2" id="KW-1185">Reference proteome</keyword>
<protein>
    <submittedName>
        <fullName evidence="1">Uncharacterized protein</fullName>
    </submittedName>
</protein>
<proteinExistence type="predicted"/>
<organism evidence="1 2">
    <name type="scientific">Parvularcula mediterranea</name>
    <dbReference type="NCBI Taxonomy" id="2732508"/>
    <lineage>
        <taxon>Bacteria</taxon>
        <taxon>Pseudomonadati</taxon>
        <taxon>Pseudomonadota</taxon>
        <taxon>Alphaproteobacteria</taxon>
        <taxon>Parvularculales</taxon>
        <taxon>Parvularculaceae</taxon>
        <taxon>Parvularcula</taxon>
    </lineage>
</organism>
<sequence length="90" mass="9783">MRGLEFSGYAAFAFTSAGNRQVRFEPRNGITIEANDAEVQVIGPLTMSVEASEVIISPADFDRDALLAEVARLTGRENADISFARISEEC</sequence>
<dbReference type="AlphaFoldDB" id="A0A7Y3RK50"/>
<dbReference type="Proteomes" id="UP000536835">
    <property type="component" value="Unassembled WGS sequence"/>
</dbReference>
<accession>A0A7Y3RK50</accession>